<dbReference type="GO" id="GO:0022857">
    <property type="term" value="F:transmembrane transporter activity"/>
    <property type="evidence" value="ECO:0000318"/>
    <property type="project" value="GO_Central"/>
</dbReference>
<keyword evidence="3 7" id="KW-0812">Transmembrane</keyword>
<feature type="transmembrane region" description="Helical" evidence="7">
    <location>
        <begin position="417"/>
        <end position="440"/>
    </location>
</feature>
<keyword evidence="5 7" id="KW-0472">Membrane</keyword>
<feature type="transmembrane region" description="Helical" evidence="7">
    <location>
        <begin position="72"/>
        <end position="90"/>
    </location>
</feature>
<dbReference type="PANTHER" id="PTHR23505:SF52">
    <property type="entry name" value="MAJOR FACILITATOR SUPERFAMILY PROTEIN"/>
    <property type="match status" value="1"/>
</dbReference>
<feature type="transmembrane region" description="Helical" evidence="7">
    <location>
        <begin position="263"/>
        <end position="283"/>
    </location>
</feature>
<dbReference type="AlphaFoldDB" id="A0A0K9PP35"/>
<dbReference type="EMBL" id="LFYR01000733">
    <property type="protein sequence ID" value="KMZ69987.1"/>
    <property type="molecule type" value="Genomic_DNA"/>
</dbReference>
<reference evidence="10" key="1">
    <citation type="journal article" date="2016" name="Nature">
        <title>The genome of the seagrass Zostera marina reveals angiosperm adaptation to the sea.</title>
        <authorList>
            <person name="Olsen J.L."/>
            <person name="Rouze P."/>
            <person name="Verhelst B."/>
            <person name="Lin Y.-C."/>
            <person name="Bayer T."/>
            <person name="Collen J."/>
            <person name="Dattolo E."/>
            <person name="De Paoli E."/>
            <person name="Dittami S."/>
            <person name="Maumus F."/>
            <person name="Michel G."/>
            <person name="Kersting A."/>
            <person name="Lauritano C."/>
            <person name="Lohaus R."/>
            <person name="Toepel M."/>
            <person name="Tonon T."/>
            <person name="Vanneste K."/>
            <person name="Amirebrahimi M."/>
            <person name="Brakel J."/>
            <person name="Bostroem C."/>
            <person name="Chovatia M."/>
            <person name="Grimwood J."/>
            <person name="Jenkins J.W."/>
            <person name="Jueterbock A."/>
            <person name="Mraz A."/>
            <person name="Stam W.T."/>
            <person name="Tice H."/>
            <person name="Bornberg-Bauer E."/>
            <person name="Green P.J."/>
            <person name="Pearson G.A."/>
            <person name="Procaccini G."/>
            <person name="Duarte C.M."/>
            <person name="Schmutz J."/>
            <person name="Reusch T.B.H."/>
            <person name="Van de Peer Y."/>
        </authorList>
    </citation>
    <scope>NUCLEOTIDE SEQUENCE [LARGE SCALE GENOMIC DNA]</scope>
    <source>
        <strain evidence="10">cv. Finnish</strain>
    </source>
</reference>
<dbReference type="CDD" id="cd17328">
    <property type="entry name" value="MFS_spinster_like"/>
    <property type="match status" value="1"/>
</dbReference>
<dbReference type="PROSITE" id="PS50850">
    <property type="entry name" value="MFS"/>
    <property type="match status" value="1"/>
</dbReference>
<evidence type="ECO:0000256" key="2">
    <source>
        <dbReference type="ARBA" id="ARBA00022448"/>
    </source>
</evidence>
<evidence type="ECO:0000256" key="4">
    <source>
        <dbReference type="ARBA" id="ARBA00022989"/>
    </source>
</evidence>
<feature type="transmembrane region" description="Helical" evidence="7">
    <location>
        <begin position="230"/>
        <end position="251"/>
    </location>
</feature>
<dbReference type="GO" id="GO:0016020">
    <property type="term" value="C:membrane"/>
    <property type="evidence" value="ECO:0000318"/>
    <property type="project" value="GO_Central"/>
</dbReference>
<comment type="similarity">
    <text evidence="6">Belongs to the major facilitator superfamily. Spinster (TC 2.A.1.49) family.</text>
</comment>
<proteinExistence type="inferred from homology"/>
<keyword evidence="2" id="KW-0813">Transport</keyword>
<protein>
    <submittedName>
        <fullName evidence="9">Major facilitator superfamily transporter</fullName>
    </submittedName>
</protein>
<gene>
    <name evidence="9" type="ORF">ZOSMA_201G00180</name>
</gene>
<comment type="subcellular location">
    <subcellularLocation>
        <location evidence="1">Membrane</location>
        <topology evidence="1">Multi-pass membrane protein</topology>
    </subcellularLocation>
</comment>
<dbReference type="STRING" id="29655.A0A0K9PP35"/>
<evidence type="ECO:0000256" key="7">
    <source>
        <dbReference type="SAM" id="Phobius"/>
    </source>
</evidence>
<feature type="transmembrane region" description="Helical" evidence="7">
    <location>
        <begin position="324"/>
        <end position="340"/>
    </location>
</feature>
<accession>A0A0K9PP35</accession>
<evidence type="ECO:0000259" key="8">
    <source>
        <dbReference type="PROSITE" id="PS50850"/>
    </source>
</evidence>
<dbReference type="PANTHER" id="PTHR23505">
    <property type="entry name" value="SPINSTER"/>
    <property type="match status" value="1"/>
</dbReference>
<dbReference type="OrthoDB" id="440755at2759"/>
<evidence type="ECO:0000256" key="5">
    <source>
        <dbReference type="ARBA" id="ARBA00023136"/>
    </source>
</evidence>
<dbReference type="Proteomes" id="UP000036987">
    <property type="component" value="Unassembled WGS sequence"/>
</dbReference>
<name>A0A0K9PP35_ZOSMR</name>
<feature type="transmembrane region" description="Helical" evidence="7">
    <location>
        <begin position="295"/>
        <end position="317"/>
    </location>
</feature>
<dbReference type="SUPFAM" id="SSF103473">
    <property type="entry name" value="MFS general substrate transporter"/>
    <property type="match status" value="1"/>
</dbReference>
<evidence type="ECO:0000313" key="10">
    <source>
        <dbReference type="Proteomes" id="UP000036987"/>
    </source>
</evidence>
<evidence type="ECO:0000256" key="3">
    <source>
        <dbReference type="ARBA" id="ARBA00022692"/>
    </source>
</evidence>
<dbReference type="InterPro" id="IPR011701">
    <property type="entry name" value="MFS"/>
</dbReference>
<organism evidence="9 10">
    <name type="scientific">Zostera marina</name>
    <name type="common">Eelgrass</name>
    <dbReference type="NCBI Taxonomy" id="29655"/>
    <lineage>
        <taxon>Eukaryota</taxon>
        <taxon>Viridiplantae</taxon>
        <taxon>Streptophyta</taxon>
        <taxon>Embryophyta</taxon>
        <taxon>Tracheophyta</taxon>
        <taxon>Spermatophyta</taxon>
        <taxon>Magnoliopsida</taxon>
        <taxon>Liliopsida</taxon>
        <taxon>Zosteraceae</taxon>
        <taxon>Zostera</taxon>
    </lineage>
</organism>
<comment type="caution">
    <text evidence="9">The sequence shown here is derived from an EMBL/GenBank/DDBJ whole genome shotgun (WGS) entry which is preliminary data.</text>
</comment>
<feature type="transmembrane region" description="Helical" evidence="7">
    <location>
        <begin position="166"/>
        <end position="186"/>
    </location>
</feature>
<dbReference type="Pfam" id="PF07690">
    <property type="entry name" value="MFS_1"/>
    <property type="match status" value="1"/>
</dbReference>
<dbReference type="OMA" id="SHDIANI"/>
<keyword evidence="4 7" id="KW-1133">Transmembrane helix</keyword>
<dbReference type="Gene3D" id="1.20.1250.20">
    <property type="entry name" value="MFS general substrate transporter like domains"/>
    <property type="match status" value="2"/>
</dbReference>
<dbReference type="InterPro" id="IPR044770">
    <property type="entry name" value="MFS_spinster-like"/>
</dbReference>
<dbReference type="InterPro" id="IPR020846">
    <property type="entry name" value="MFS_dom"/>
</dbReference>
<evidence type="ECO:0000256" key="6">
    <source>
        <dbReference type="ARBA" id="ARBA00024338"/>
    </source>
</evidence>
<feature type="domain" description="Major facilitator superfamily (MFS) profile" evidence="8">
    <location>
        <begin position="7"/>
        <end position="444"/>
    </location>
</feature>
<keyword evidence="10" id="KW-1185">Reference proteome</keyword>
<feature type="transmembrane region" description="Helical" evidence="7">
    <location>
        <begin position="131"/>
        <end position="154"/>
    </location>
</feature>
<sequence>MGEDRLTLFLINLASMMEKADEALLPGVYKEIGNNLHISPSELGSLTLFRSIIQASCYPLAVYMSARNNRTHVIALGAFLWAAATFFVGLSSTFTQIAISRGLNGVGLALVTPAIQSLVADSTEDHNRGIAFGWMQLTANLGSILGGVLSLFLAARTILGIPGWRVAFYLVAVMSIVVGILVRAFAVDPHYSSQIQNFPNKPSKLSVTSEIQDLVNEAKTVLKVPSFQVIVAQGITGSFPWSALSFAPLWLELAGFSHGATGVLTSIFAIGASFGALFGGFMGDFLAKRYPNSGRIVLSQISSGSAIPLAGILLLVLPYDASSGFIHGLLMLIMGFSISWNTSSTNNPIFAEIVPEKSRTSIYALDRSFESLLSSFAPPVVGLLAEHVYGYKPPPKESSSGNKVETDRENAASLAKALYTSIAIPMTLCCFIYSFLYCTYPRDKERARMELLIESELHQIELENQQPSDSNADVTLINDDEHALLSSGRDLNISDRIVV</sequence>
<evidence type="ECO:0000256" key="1">
    <source>
        <dbReference type="ARBA" id="ARBA00004141"/>
    </source>
</evidence>
<dbReference type="InterPro" id="IPR036259">
    <property type="entry name" value="MFS_trans_sf"/>
</dbReference>
<evidence type="ECO:0000313" key="9">
    <source>
        <dbReference type="EMBL" id="KMZ69987.1"/>
    </source>
</evidence>